<dbReference type="AlphaFoldDB" id="A0A4R6CR53"/>
<dbReference type="EMBL" id="NKLP01000278">
    <property type="protein sequence ID" value="TDN28604.1"/>
    <property type="molecule type" value="Genomic_DNA"/>
</dbReference>
<gene>
    <name evidence="1" type="ORF">CEE75_12730</name>
</gene>
<organism evidence="1 2">
    <name type="scientific">Lactobacillus crispatus</name>
    <dbReference type="NCBI Taxonomy" id="47770"/>
    <lineage>
        <taxon>Bacteria</taxon>
        <taxon>Bacillati</taxon>
        <taxon>Bacillota</taxon>
        <taxon>Bacilli</taxon>
        <taxon>Lactobacillales</taxon>
        <taxon>Lactobacillaceae</taxon>
        <taxon>Lactobacillus</taxon>
    </lineage>
</organism>
<evidence type="ECO:0000313" key="2">
    <source>
        <dbReference type="Proteomes" id="UP000295195"/>
    </source>
</evidence>
<proteinExistence type="predicted"/>
<comment type="caution">
    <text evidence="1">The sequence shown here is derived from an EMBL/GenBank/DDBJ whole genome shotgun (WGS) entry which is preliminary data.</text>
</comment>
<sequence>MFNSVETTQITYIDNPPESLEVFIDENKSAITDAQSELNECISALKQLQDIVNSDKDRLYKQQKAQNILTNIFLEYMDK</sequence>
<protein>
    <submittedName>
        <fullName evidence="1">Uncharacterized protein</fullName>
    </submittedName>
</protein>
<accession>A0A4R6CR53</accession>
<reference evidence="1 2" key="1">
    <citation type="submission" date="2017-06" db="EMBL/GenBank/DDBJ databases">
        <authorList>
            <person name="Swanenburg J."/>
            <person name="Kort R."/>
        </authorList>
    </citation>
    <scope>NUCLEOTIDE SEQUENCE [LARGE SCALE GENOMIC DNA]</scope>
    <source>
        <strain evidence="1 2">RL05</strain>
    </source>
</reference>
<dbReference type="Proteomes" id="UP000295195">
    <property type="component" value="Unassembled WGS sequence"/>
</dbReference>
<evidence type="ECO:0000313" key="1">
    <source>
        <dbReference type="EMBL" id="TDN28604.1"/>
    </source>
</evidence>
<name>A0A4R6CR53_9LACO</name>